<evidence type="ECO:0000313" key="3">
    <source>
        <dbReference type="Proteomes" id="UP000549882"/>
    </source>
</evidence>
<proteinExistence type="predicted"/>
<dbReference type="AlphaFoldDB" id="A0A7W9D253"/>
<evidence type="ECO:0000313" key="2">
    <source>
        <dbReference type="EMBL" id="MBB5574967.1"/>
    </source>
</evidence>
<dbReference type="EMBL" id="JACHBI010000006">
    <property type="protein sequence ID" value="MBB5574967.1"/>
    <property type="molecule type" value="Genomic_DNA"/>
</dbReference>
<gene>
    <name evidence="2" type="ORF">GGD50_003596</name>
</gene>
<reference evidence="2 3" key="1">
    <citation type="submission" date="2020-08" db="EMBL/GenBank/DDBJ databases">
        <title>Genomic Encyclopedia of Type Strains, Phase IV (KMG-V): Genome sequencing to study the core and pangenomes of soil and plant-associated prokaryotes.</title>
        <authorList>
            <person name="Whitman W."/>
        </authorList>
    </citation>
    <scope>NUCLEOTIDE SEQUENCE [LARGE SCALE GENOMIC DNA]</scope>
    <source>
        <strain evidence="2 3">SEMIA 4064</strain>
    </source>
</reference>
<comment type="caution">
    <text evidence="2">The sequence shown here is derived from an EMBL/GenBank/DDBJ whole genome shotgun (WGS) entry which is preliminary data.</text>
</comment>
<evidence type="ECO:0000256" key="1">
    <source>
        <dbReference type="SAM" id="Coils"/>
    </source>
</evidence>
<keyword evidence="3" id="KW-1185">Reference proteome</keyword>
<accession>A0A7W9D253</accession>
<sequence length="141" mass="15530">MNTSNRPDGFRTHAELQAHLAALEADAPAEEGVQSSIDDMGAERQRLDHLKSEIANLRDEIENLRVRLGAVAQQTTTVVKSNLDWADASAHAQLGRYPWAKLAGAMATTFICVRLFKRLPLGRVASMAIPLIIGWPDEKSR</sequence>
<dbReference type="RefSeq" id="WP_183938604.1">
    <property type="nucleotide sequence ID" value="NZ_JACHBI010000006.1"/>
</dbReference>
<dbReference type="Proteomes" id="UP000549882">
    <property type="component" value="Unassembled WGS sequence"/>
</dbReference>
<protein>
    <submittedName>
        <fullName evidence="2">Uncharacterized protein</fullName>
    </submittedName>
</protein>
<organism evidence="2 3">
    <name type="scientific">Rhizobium paranaense</name>
    <dbReference type="NCBI Taxonomy" id="1650438"/>
    <lineage>
        <taxon>Bacteria</taxon>
        <taxon>Pseudomonadati</taxon>
        <taxon>Pseudomonadota</taxon>
        <taxon>Alphaproteobacteria</taxon>
        <taxon>Hyphomicrobiales</taxon>
        <taxon>Rhizobiaceae</taxon>
        <taxon>Rhizobium/Agrobacterium group</taxon>
        <taxon>Rhizobium</taxon>
    </lineage>
</organism>
<keyword evidence="1" id="KW-0175">Coiled coil</keyword>
<name>A0A7W9D253_9HYPH</name>
<feature type="coiled-coil region" evidence="1">
    <location>
        <begin position="40"/>
        <end position="74"/>
    </location>
</feature>